<evidence type="ECO:0000313" key="2">
    <source>
        <dbReference type="EMBL" id="KKN22187.1"/>
    </source>
</evidence>
<evidence type="ECO:0008006" key="3">
    <source>
        <dbReference type="Google" id="ProtNLM"/>
    </source>
</evidence>
<keyword evidence="1" id="KW-0732">Signal</keyword>
<dbReference type="AlphaFoldDB" id="A0A0F9PCE8"/>
<accession>A0A0F9PCE8</accession>
<gene>
    <name evidence="2" type="ORF">LCGC14_0917810</name>
</gene>
<evidence type="ECO:0000256" key="1">
    <source>
        <dbReference type="ARBA" id="ARBA00022729"/>
    </source>
</evidence>
<name>A0A0F9PCE8_9ZZZZ</name>
<dbReference type="PANTHER" id="PTHR44103">
    <property type="entry name" value="PROPROTEIN CONVERTASE P"/>
    <property type="match status" value="1"/>
</dbReference>
<dbReference type="Gene3D" id="2.130.10.130">
    <property type="entry name" value="Integrin alpha, N-terminal"/>
    <property type="match status" value="1"/>
</dbReference>
<dbReference type="SUPFAM" id="SSF69318">
    <property type="entry name" value="Integrin alpha N-terminal domain"/>
    <property type="match status" value="1"/>
</dbReference>
<dbReference type="InterPro" id="IPR013517">
    <property type="entry name" value="FG-GAP"/>
</dbReference>
<dbReference type="Pfam" id="PF13517">
    <property type="entry name" value="FG-GAP_3"/>
    <property type="match status" value="2"/>
</dbReference>
<reference evidence="2" key="1">
    <citation type="journal article" date="2015" name="Nature">
        <title>Complex archaea that bridge the gap between prokaryotes and eukaryotes.</title>
        <authorList>
            <person name="Spang A."/>
            <person name="Saw J.H."/>
            <person name="Jorgensen S.L."/>
            <person name="Zaremba-Niedzwiedzka K."/>
            <person name="Martijn J."/>
            <person name="Lind A.E."/>
            <person name="van Eijk R."/>
            <person name="Schleper C."/>
            <person name="Guy L."/>
            <person name="Ettema T.J."/>
        </authorList>
    </citation>
    <scope>NUCLEOTIDE SEQUENCE</scope>
</reference>
<dbReference type="EMBL" id="LAZR01003086">
    <property type="protein sequence ID" value="KKN22187.1"/>
    <property type="molecule type" value="Genomic_DNA"/>
</dbReference>
<proteinExistence type="predicted"/>
<organism evidence="2">
    <name type="scientific">marine sediment metagenome</name>
    <dbReference type="NCBI Taxonomy" id="412755"/>
    <lineage>
        <taxon>unclassified sequences</taxon>
        <taxon>metagenomes</taxon>
        <taxon>ecological metagenomes</taxon>
    </lineage>
</organism>
<dbReference type="PANTHER" id="PTHR44103:SF1">
    <property type="entry name" value="PROPROTEIN CONVERTASE P"/>
    <property type="match status" value="1"/>
</dbReference>
<sequence length="389" mass="43293">MQNKVFFIFLIGCIGSVIGQIQENPDTYDGPVAFEKVSIASESYESVGAFDVNNDQKLDIVSGGFWYEGPSFQNHYAIGAAKRYGEYYDDFSTIPLDVNGDGYMDFITGGWYAGRLVWKENPGDEGEWEEHLIADVGNIETTRAYDIDGDGVVEIIPNTPNDSLKIFRLQLDEKGKGTGKFTQQSIFGKPGHGLGFGDINDNSRIDIIIPTGWLEAPEKPFEDAWKFYPDFDLGMASVPVLVGDVNQDGINDVVVGQGHGYGLHWYEHHPEKKTDSTKWVKHTIDSFNSQYHTMEWADLNGDGTNELITGKRYRAHNGKDPGGHDELGLYYFLWDGESYSKQVIDYGPYGDGKGTGVYFTVVDLNDDGSKDIIVAGKDGLTVYYNKATH</sequence>
<dbReference type="InterPro" id="IPR028994">
    <property type="entry name" value="Integrin_alpha_N"/>
</dbReference>
<comment type="caution">
    <text evidence="2">The sequence shown here is derived from an EMBL/GenBank/DDBJ whole genome shotgun (WGS) entry which is preliminary data.</text>
</comment>
<protein>
    <recommendedName>
        <fullName evidence="3">Repeat domain-containing protein</fullName>
    </recommendedName>
</protein>